<organism evidence="2 3">
    <name type="scientific">Plicaturopsis crispa FD-325 SS-3</name>
    <dbReference type="NCBI Taxonomy" id="944288"/>
    <lineage>
        <taxon>Eukaryota</taxon>
        <taxon>Fungi</taxon>
        <taxon>Dikarya</taxon>
        <taxon>Basidiomycota</taxon>
        <taxon>Agaricomycotina</taxon>
        <taxon>Agaricomycetes</taxon>
        <taxon>Agaricomycetidae</taxon>
        <taxon>Amylocorticiales</taxon>
        <taxon>Amylocorticiaceae</taxon>
        <taxon>Plicatura</taxon>
        <taxon>Plicaturopsis crispa</taxon>
    </lineage>
</organism>
<dbReference type="HOGENOM" id="CLU_2513594_0_0_1"/>
<feature type="region of interest" description="Disordered" evidence="1">
    <location>
        <begin position="43"/>
        <end position="63"/>
    </location>
</feature>
<evidence type="ECO:0000313" key="3">
    <source>
        <dbReference type="Proteomes" id="UP000053263"/>
    </source>
</evidence>
<accession>A0A0C9T4D1</accession>
<reference evidence="2 3" key="1">
    <citation type="submission" date="2014-06" db="EMBL/GenBank/DDBJ databases">
        <title>Evolutionary Origins and Diversification of the Mycorrhizal Mutualists.</title>
        <authorList>
            <consortium name="DOE Joint Genome Institute"/>
            <consortium name="Mycorrhizal Genomics Consortium"/>
            <person name="Kohler A."/>
            <person name="Kuo A."/>
            <person name="Nagy L.G."/>
            <person name="Floudas D."/>
            <person name="Copeland A."/>
            <person name="Barry K.W."/>
            <person name="Cichocki N."/>
            <person name="Veneault-Fourrey C."/>
            <person name="LaButti K."/>
            <person name="Lindquist E.A."/>
            <person name="Lipzen A."/>
            <person name="Lundell T."/>
            <person name="Morin E."/>
            <person name="Murat C."/>
            <person name="Riley R."/>
            <person name="Ohm R."/>
            <person name="Sun H."/>
            <person name="Tunlid A."/>
            <person name="Henrissat B."/>
            <person name="Grigoriev I.V."/>
            <person name="Hibbett D.S."/>
            <person name="Martin F."/>
        </authorList>
    </citation>
    <scope>NUCLEOTIDE SEQUENCE [LARGE SCALE GENOMIC DNA]</scope>
    <source>
        <strain evidence="2 3">FD-325 SS-3</strain>
    </source>
</reference>
<name>A0A0C9T4D1_PLICR</name>
<evidence type="ECO:0000256" key="1">
    <source>
        <dbReference type="SAM" id="MobiDB-lite"/>
    </source>
</evidence>
<gene>
    <name evidence="2" type="ORF">PLICRDRAFT_372209</name>
</gene>
<keyword evidence="3" id="KW-1185">Reference proteome</keyword>
<evidence type="ECO:0000313" key="2">
    <source>
        <dbReference type="EMBL" id="KII84159.1"/>
    </source>
</evidence>
<protein>
    <submittedName>
        <fullName evidence="2">Uncharacterized protein</fullName>
    </submittedName>
</protein>
<sequence length="85" mass="9108">MGLRLSSTVARDTFNQRLAVICIRARAPGGFAAAQEGRSRDLGGIDGVSSTHRRARGNNGSGNATYAIASKKCRAHGTWHARYLH</sequence>
<proteinExistence type="predicted"/>
<dbReference type="Proteomes" id="UP000053263">
    <property type="component" value="Unassembled WGS sequence"/>
</dbReference>
<dbReference type="AlphaFoldDB" id="A0A0C9T4D1"/>
<dbReference type="EMBL" id="KN832572">
    <property type="protein sequence ID" value="KII84159.1"/>
    <property type="molecule type" value="Genomic_DNA"/>
</dbReference>